<evidence type="ECO:0000256" key="1">
    <source>
        <dbReference type="ARBA" id="ARBA00022741"/>
    </source>
</evidence>
<keyword evidence="5" id="KW-1185">Reference proteome</keyword>
<keyword evidence="1" id="KW-0547">Nucleotide-binding</keyword>
<keyword evidence="2" id="KW-0067">ATP-binding</keyword>
<organism evidence="4 5">
    <name type="scientific">Reticulomyxa filosa</name>
    <dbReference type="NCBI Taxonomy" id="46433"/>
    <lineage>
        <taxon>Eukaryota</taxon>
        <taxon>Sar</taxon>
        <taxon>Rhizaria</taxon>
        <taxon>Retaria</taxon>
        <taxon>Foraminifera</taxon>
        <taxon>Monothalamids</taxon>
        <taxon>Reticulomyxidae</taxon>
        <taxon>Reticulomyxa</taxon>
    </lineage>
</organism>
<dbReference type="PROSITE" id="PS50893">
    <property type="entry name" value="ABC_TRANSPORTER_2"/>
    <property type="match status" value="1"/>
</dbReference>
<dbReference type="PROSITE" id="PS00211">
    <property type="entry name" value="ABC_TRANSPORTER_1"/>
    <property type="match status" value="1"/>
</dbReference>
<comment type="caution">
    <text evidence="4">The sequence shown here is derived from an EMBL/GenBank/DDBJ whole genome shotgun (WGS) entry which is preliminary data.</text>
</comment>
<reference evidence="4 5" key="1">
    <citation type="journal article" date="2013" name="Curr. Biol.">
        <title>The Genome of the Foraminiferan Reticulomyxa filosa.</title>
        <authorList>
            <person name="Glockner G."/>
            <person name="Hulsmann N."/>
            <person name="Schleicher M."/>
            <person name="Noegel A.A."/>
            <person name="Eichinger L."/>
            <person name="Gallinger C."/>
            <person name="Pawlowski J."/>
            <person name="Sierra R."/>
            <person name="Euteneuer U."/>
            <person name="Pillet L."/>
            <person name="Moustafa A."/>
            <person name="Platzer M."/>
            <person name="Groth M."/>
            <person name="Szafranski K."/>
            <person name="Schliwa M."/>
        </authorList>
    </citation>
    <scope>NUCLEOTIDE SEQUENCE [LARGE SCALE GENOMIC DNA]</scope>
</reference>
<gene>
    <name evidence="4" type="ORF">RFI_25282</name>
</gene>
<dbReference type="InterPro" id="IPR017871">
    <property type="entry name" value="ABC_transporter-like_CS"/>
</dbReference>
<dbReference type="Pfam" id="PF00005">
    <property type="entry name" value="ABC_tran"/>
    <property type="match status" value="1"/>
</dbReference>
<evidence type="ECO:0000313" key="5">
    <source>
        <dbReference type="Proteomes" id="UP000023152"/>
    </source>
</evidence>
<accession>X6MGB5</accession>
<dbReference type="InterPro" id="IPR039421">
    <property type="entry name" value="Type_1_exporter"/>
</dbReference>
<dbReference type="AlphaFoldDB" id="X6MGB5"/>
<dbReference type="OMA" id="RECDWIA"/>
<dbReference type="GO" id="GO:0005743">
    <property type="term" value="C:mitochondrial inner membrane"/>
    <property type="evidence" value="ECO:0007669"/>
    <property type="project" value="TreeGrafter"/>
</dbReference>
<evidence type="ECO:0000259" key="3">
    <source>
        <dbReference type="PROSITE" id="PS50893"/>
    </source>
</evidence>
<dbReference type="PANTHER" id="PTHR43394">
    <property type="entry name" value="ATP-DEPENDENT PERMEASE MDL1, MITOCHONDRIAL"/>
    <property type="match status" value="1"/>
</dbReference>
<dbReference type="EMBL" id="ASPP01021735">
    <property type="protein sequence ID" value="ETO12095.1"/>
    <property type="molecule type" value="Genomic_DNA"/>
</dbReference>
<protein>
    <recommendedName>
        <fullName evidence="3">ABC transporter domain-containing protein</fullName>
    </recommendedName>
</protein>
<dbReference type="OrthoDB" id="6500128at2759"/>
<dbReference type="InterPro" id="IPR003439">
    <property type="entry name" value="ABC_transporter-like_ATP-bd"/>
</dbReference>
<dbReference type="Gene3D" id="3.40.50.300">
    <property type="entry name" value="P-loop containing nucleotide triphosphate hydrolases"/>
    <property type="match status" value="1"/>
</dbReference>
<evidence type="ECO:0000313" key="4">
    <source>
        <dbReference type="EMBL" id="ETO12095.1"/>
    </source>
</evidence>
<dbReference type="GO" id="GO:0015421">
    <property type="term" value="F:ABC-type oligopeptide transporter activity"/>
    <property type="evidence" value="ECO:0007669"/>
    <property type="project" value="TreeGrafter"/>
</dbReference>
<dbReference type="SUPFAM" id="SSF52540">
    <property type="entry name" value="P-loop containing nucleoside triphosphate hydrolases"/>
    <property type="match status" value="1"/>
</dbReference>
<dbReference type="PANTHER" id="PTHR43394:SF1">
    <property type="entry name" value="ATP-BINDING CASSETTE SUB-FAMILY B MEMBER 10, MITOCHONDRIAL"/>
    <property type="match status" value="1"/>
</dbReference>
<dbReference type="Proteomes" id="UP000023152">
    <property type="component" value="Unassembled WGS sequence"/>
</dbReference>
<feature type="domain" description="ABC transporter" evidence="3">
    <location>
        <begin position="2"/>
        <end position="268"/>
    </location>
</feature>
<dbReference type="InterPro" id="IPR027417">
    <property type="entry name" value="P-loop_NTPase"/>
</dbReference>
<dbReference type="InterPro" id="IPR003593">
    <property type="entry name" value="AAA+_ATPase"/>
</dbReference>
<dbReference type="GO" id="GO:0016887">
    <property type="term" value="F:ATP hydrolysis activity"/>
    <property type="evidence" value="ECO:0007669"/>
    <property type="project" value="InterPro"/>
</dbReference>
<evidence type="ECO:0000256" key="2">
    <source>
        <dbReference type="ARBA" id="ARBA00022840"/>
    </source>
</evidence>
<dbReference type="GO" id="GO:0005524">
    <property type="term" value="F:ATP binding"/>
    <property type="evidence" value="ECO:0007669"/>
    <property type="project" value="UniProtKB-KW"/>
</dbReference>
<sequence length="273" mass="30329">MYMRVKLERSVAVVGESGSGKSTIMSLLLRYYDTDEGDVLLDGLRLKEVKPESIRSNIAVVSQEPVLFTGTIADNIIYGLEHYKHYKGSNVPLPHLFVRKQASTAISSSSAPPPSIQETYEFDTDALDKEIVRVAKEANAHDFIVQFPQKYNTFVGMQMPFLFLCEGGLNLSGGQKQRIAIARALIKNPKILLLDEATSALDAAGEALVSDALRKSMKGRTTIVIAHRLSTIRECDWIAVLKNGKIVEQGTHEELIADDKTYYSELVRRQLQA</sequence>
<dbReference type="SMART" id="SM00382">
    <property type="entry name" value="AAA"/>
    <property type="match status" value="1"/>
</dbReference>
<proteinExistence type="predicted"/>
<dbReference type="GO" id="GO:0090374">
    <property type="term" value="P:oligopeptide export from mitochondrion"/>
    <property type="evidence" value="ECO:0007669"/>
    <property type="project" value="TreeGrafter"/>
</dbReference>
<name>X6MGB5_RETFI</name>